<keyword evidence="1" id="KW-0732">Signal</keyword>
<organism evidence="2 3">
    <name type="scientific">Terrisporobacter hibernicus</name>
    <dbReference type="NCBI Taxonomy" id="2813371"/>
    <lineage>
        <taxon>Bacteria</taxon>
        <taxon>Bacillati</taxon>
        <taxon>Bacillota</taxon>
        <taxon>Clostridia</taxon>
        <taxon>Peptostreptococcales</taxon>
        <taxon>Peptostreptococcaceae</taxon>
        <taxon>Terrisporobacter</taxon>
    </lineage>
</organism>
<reference evidence="2 3" key="1">
    <citation type="journal article" date="2023" name="Int. J. Syst. Evol. Microbiol.">
        <title>Terrisporobacter hibernicus sp. nov., isolated from bovine faeces in Northern Ireland.</title>
        <authorList>
            <person name="Mitchell M."/>
            <person name="Nguyen S.V."/>
            <person name="Connor M."/>
            <person name="Fairley D.J."/>
            <person name="Donoghue O."/>
            <person name="Marshall H."/>
            <person name="Koolman L."/>
            <person name="McMullan G."/>
            <person name="Schaffer K.E."/>
            <person name="McGrath J.W."/>
            <person name="Fanning S."/>
        </authorList>
    </citation>
    <scope>NUCLEOTIDE SEQUENCE [LARGE SCALE GENOMIC DNA]</scope>
    <source>
        <strain evidence="2 3">MCA3</strain>
    </source>
</reference>
<evidence type="ECO:0008006" key="4">
    <source>
        <dbReference type="Google" id="ProtNLM"/>
    </source>
</evidence>
<dbReference type="KEGG" id="tem:JW646_15435"/>
<feature type="signal peptide" evidence="1">
    <location>
        <begin position="1"/>
        <end position="21"/>
    </location>
</feature>
<dbReference type="Proteomes" id="UP001198983">
    <property type="component" value="Chromosome"/>
</dbReference>
<accession>A0AAX2ZG40</accession>
<keyword evidence="3" id="KW-1185">Reference proteome</keyword>
<dbReference type="EMBL" id="CP081135">
    <property type="protein sequence ID" value="UEL47014.1"/>
    <property type="molecule type" value="Genomic_DNA"/>
</dbReference>
<dbReference type="AlphaFoldDB" id="A0AAX2ZG40"/>
<name>A0AAX2ZG40_9FIRM</name>
<dbReference type="RefSeq" id="WP_074915667.1">
    <property type="nucleotide sequence ID" value="NZ_CP081135.1"/>
</dbReference>
<protein>
    <recommendedName>
        <fullName evidence="4">Lipoprotein</fullName>
    </recommendedName>
</protein>
<evidence type="ECO:0000256" key="1">
    <source>
        <dbReference type="SAM" id="SignalP"/>
    </source>
</evidence>
<sequence length="179" mass="21130">MKRLSVLIMSLCLLFSVGCNNKESKKEVVDEGKNTPSVNLIMISDSKYFTESEFIDEENKDDGYYKQSYKYENIKFTLERMKHKDYSEFPVYIENKDIYDLKQKDKSVDDEISKKLSYPAFKATYKTKTDEKEVFNEDVLISTEQWDFRIHLETNMENYNNNANIIDSIIKGIKIEEVS</sequence>
<feature type="chain" id="PRO_5043813749" description="Lipoprotein" evidence="1">
    <location>
        <begin position="22"/>
        <end position="179"/>
    </location>
</feature>
<evidence type="ECO:0000313" key="3">
    <source>
        <dbReference type="Proteomes" id="UP001198983"/>
    </source>
</evidence>
<dbReference type="PROSITE" id="PS51257">
    <property type="entry name" value="PROKAR_LIPOPROTEIN"/>
    <property type="match status" value="1"/>
</dbReference>
<gene>
    <name evidence="2" type="ORF">JW646_15435</name>
</gene>
<evidence type="ECO:0000313" key="2">
    <source>
        <dbReference type="EMBL" id="UEL47014.1"/>
    </source>
</evidence>
<proteinExistence type="predicted"/>